<accession>A0A1M7A7W7</accession>
<dbReference type="EMBL" id="FRAH01000102">
    <property type="protein sequence ID" value="SHL38827.1"/>
    <property type="molecule type" value="Genomic_DNA"/>
</dbReference>
<dbReference type="Proteomes" id="UP000183975">
    <property type="component" value="Unassembled WGS sequence"/>
</dbReference>
<name>A0A1M7A7W7_9FIRM</name>
<evidence type="ECO:0000313" key="2">
    <source>
        <dbReference type="Proteomes" id="UP000183975"/>
    </source>
</evidence>
<dbReference type="AlphaFoldDB" id="A0A1M7A7W7"/>
<evidence type="ECO:0000313" key="1">
    <source>
        <dbReference type="EMBL" id="SHL38827.1"/>
    </source>
</evidence>
<sequence>MSRKRTMTKSDWNKRKNEFGVWKVLKNTEKKEFGDGFIVNFYDTNGRLFWRYERYWNSIGRFAKGDYRYSKRFTYDETNGLICVKRKHSERSMTSFYDGEQLEMEPLSETEAMDLPSELHRFWERDKASVGKITWDKGESLFGYSVFDKENGEKIRYYLQDGSYFCMICRENPQKPWVLRGPAEGKYAWMVYGIERRKENEEDLSARVTVYTDILSTEMFLEILDYFRSMCSGDIVLYLNGWLAMPAEISRRNEQEAKKRNINFFFVY</sequence>
<proteinExistence type="predicted"/>
<reference evidence="1 2" key="1">
    <citation type="submission" date="2016-11" db="EMBL/GenBank/DDBJ databases">
        <authorList>
            <person name="Jaros S."/>
            <person name="Januszkiewicz K."/>
            <person name="Wedrychowicz H."/>
        </authorList>
    </citation>
    <scope>NUCLEOTIDE SEQUENCE [LARGE SCALE GENOMIC DNA]</scope>
    <source>
        <strain evidence="1 2">DSM 14214</strain>
    </source>
</reference>
<dbReference type="OrthoDB" id="9910674at2"/>
<dbReference type="RefSeq" id="WP_072853674.1">
    <property type="nucleotide sequence ID" value="NZ_FRAH01000102.1"/>
</dbReference>
<organism evidence="1 2">
    <name type="scientific">Anaerotignum lactatifermentans DSM 14214</name>
    <dbReference type="NCBI Taxonomy" id="1121323"/>
    <lineage>
        <taxon>Bacteria</taxon>
        <taxon>Bacillati</taxon>
        <taxon>Bacillota</taxon>
        <taxon>Clostridia</taxon>
        <taxon>Lachnospirales</taxon>
        <taxon>Anaerotignaceae</taxon>
        <taxon>Anaerotignum</taxon>
    </lineage>
</organism>
<gene>
    <name evidence="1" type="ORF">SAMN02745138_03353</name>
</gene>
<protein>
    <submittedName>
        <fullName evidence="1">Uncharacterized protein</fullName>
    </submittedName>
</protein>
<keyword evidence="2" id="KW-1185">Reference proteome</keyword>